<keyword evidence="14" id="KW-1185">Reference proteome</keyword>
<dbReference type="HAMAP" id="MF_01588">
    <property type="entry name" value="DNA_ligase_A"/>
    <property type="match status" value="1"/>
</dbReference>
<dbReference type="NCBIfam" id="TIGR00575">
    <property type="entry name" value="dnlj"/>
    <property type="match status" value="1"/>
</dbReference>
<dbReference type="InterPro" id="IPR001679">
    <property type="entry name" value="DNA_ligase"/>
</dbReference>
<feature type="binding site" evidence="11">
    <location>
        <begin position="34"/>
        <end position="38"/>
    </location>
    <ligand>
        <name>NAD(+)</name>
        <dbReference type="ChEBI" id="CHEBI:57540"/>
    </ligand>
</feature>
<dbReference type="Gene3D" id="1.10.150.20">
    <property type="entry name" value="5' to 3' exonuclease, C-terminal subdomain"/>
    <property type="match status" value="2"/>
</dbReference>
<feature type="binding site" evidence="11">
    <location>
        <position position="406"/>
    </location>
    <ligand>
        <name>Zn(2+)</name>
        <dbReference type="ChEBI" id="CHEBI:29105"/>
    </ligand>
</feature>
<dbReference type="InterPro" id="IPR041663">
    <property type="entry name" value="DisA/LigA_HHH"/>
</dbReference>
<feature type="binding site" evidence="11">
    <location>
        <position position="135"/>
    </location>
    <ligand>
        <name>NAD(+)</name>
        <dbReference type="ChEBI" id="CHEBI:57540"/>
    </ligand>
</feature>
<feature type="active site" description="N6-AMP-lysine intermediate" evidence="11">
    <location>
        <position position="114"/>
    </location>
</feature>
<dbReference type="InterPro" id="IPR001357">
    <property type="entry name" value="BRCT_dom"/>
</dbReference>
<reference evidence="13 14" key="1">
    <citation type="submission" date="2018-08" db="EMBL/GenBank/DDBJ databases">
        <title>Pallidiluteibacterium maritimus gen. nov., sp. nov., isolated from coastal sediment.</title>
        <authorList>
            <person name="Zhou L.Y."/>
        </authorList>
    </citation>
    <scope>NUCLEOTIDE SEQUENCE [LARGE SCALE GENOMIC DNA]</scope>
    <source>
        <strain evidence="13 14">XSD2</strain>
    </source>
</reference>
<dbReference type="FunFam" id="3.30.470.30:FF:000001">
    <property type="entry name" value="DNA ligase"/>
    <property type="match status" value="1"/>
</dbReference>
<evidence type="ECO:0000256" key="1">
    <source>
        <dbReference type="ARBA" id="ARBA00004067"/>
    </source>
</evidence>
<evidence type="ECO:0000256" key="10">
    <source>
        <dbReference type="ARBA" id="ARBA00034005"/>
    </source>
</evidence>
<evidence type="ECO:0000256" key="3">
    <source>
        <dbReference type="ARBA" id="ARBA00022705"/>
    </source>
</evidence>
<keyword evidence="7 11" id="KW-0460">Magnesium</keyword>
<dbReference type="InterPro" id="IPR012340">
    <property type="entry name" value="NA-bd_OB-fold"/>
</dbReference>
<dbReference type="SUPFAM" id="SSF56091">
    <property type="entry name" value="DNA ligase/mRNA capping enzyme, catalytic domain"/>
    <property type="match status" value="1"/>
</dbReference>
<evidence type="ECO:0000256" key="8">
    <source>
        <dbReference type="ARBA" id="ARBA00023027"/>
    </source>
</evidence>
<keyword evidence="5 11" id="KW-0227">DNA damage</keyword>
<dbReference type="PANTHER" id="PTHR23389">
    <property type="entry name" value="CHROMOSOME TRANSMISSION FIDELITY FACTOR 18"/>
    <property type="match status" value="1"/>
</dbReference>
<evidence type="ECO:0000259" key="12">
    <source>
        <dbReference type="PROSITE" id="PS50172"/>
    </source>
</evidence>
<comment type="cofactor">
    <cofactor evidence="11">
        <name>Mg(2+)</name>
        <dbReference type="ChEBI" id="CHEBI:18420"/>
    </cofactor>
    <cofactor evidence="11">
        <name>Mn(2+)</name>
        <dbReference type="ChEBI" id="CHEBI:29035"/>
    </cofactor>
</comment>
<keyword evidence="3 11" id="KW-0235">DNA replication</keyword>
<keyword evidence="6 11" id="KW-0862">Zinc</keyword>
<dbReference type="RefSeq" id="WP_119439999.1">
    <property type="nucleotide sequence ID" value="NZ_QWGR01000019.1"/>
</dbReference>
<dbReference type="InterPro" id="IPR013839">
    <property type="entry name" value="DNAligase_adenylation"/>
</dbReference>
<comment type="caution">
    <text evidence="13">The sequence shown here is derived from an EMBL/GenBank/DDBJ whole genome shotgun (WGS) entry which is preliminary data.</text>
</comment>
<evidence type="ECO:0000313" key="13">
    <source>
        <dbReference type="EMBL" id="RIJ45825.1"/>
    </source>
</evidence>
<name>A0A399SUY9_9BACT</name>
<dbReference type="Pfam" id="PF12826">
    <property type="entry name" value="HHH_2"/>
    <property type="match status" value="1"/>
</dbReference>
<feature type="binding site" evidence="11">
    <location>
        <position position="287"/>
    </location>
    <ligand>
        <name>NAD(+)</name>
        <dbReference type="ChEBI" id="CHEBI:57540"/>
    </ligand>
</feature>
<dbReference type="SMART" id="SM00278">
    <property type="entry name" value="HhH1"/>
    <property type="match status" value="3"/>
</dbReference>
<dbReference type="AlphaFoldDB" id="A0A399SUY9"/>
<dbReference type="PROSITE" id="PS01056">
    <property type="entry name" value="DNA_LIGASE_N2"/>
    <property type="match status" value="1"/>
</dbReference>
<keyword evidence="11" id="KW-0464">Manganese</keyword>
<organism evidence="13 14">
    <name type="scientific">Maribellus luteus</name>
    <dbReference type="NCBI Taxonomy" id="2305463"/>
    <lineage>
        <taxon>Bacteria</taxon>
        <taxon>Pseudomonadati</taxon>
        <taxon>Bacteroidota</taxon>
        <taxon>Bacteroidia</taxon>
        <taxon>Marinilabiliales</taxon>
        <taxon>Prolixibacteraceae</taxon>
        <taxon>Maribellus</taxon>
    </lineage>
</organism>
<evidence type="ECO:0000256" key="9">
    <source>
        <dbReference type="ARBA" id="ARBA00023204"/>
    </source>
</evidence>
<dbReference type="GO" id="GO:0003911">
    <property type="term" value="F:DNA ligase (NAD+) activity"/>
    <property type="evidence" value="ECO:0007669"/>
    <property type="project" value="UniProtKB-UniRule"/>
</dbReference>
<evidence type="ECO:0000256" key="6">
    <source>
        <dbReference type="ARBA" id="ARBA00022833"/>
    </source>
</evidence>
<dbReference type="Gene3D" id="6.20.10.30">
    <property type="match status" value="1"/>
</dbReference>
<feature type="binding site" evidence="11">
    <location>
        <position position="172"/>
    </location>
    <ligand>
        <name>NAD(+)</name>
        <dbReference type="ChEBI" id="CHEBI:57540"/>
    </ligand>
</feature>
<dbReference type="EC" id="6.5.1.2" evidence="11"/>
<dbReference type="Pfam" id="PF03120">
    <property type="entry name" value="OB_DNA_ligase"/>
    <property type="match status" value="1"/>
</dbReference>
<dbReference type="SUPFAM" id="SSF50249">
    <property type="entry name" value="Nucleic acid-binding proteins"/>
    <property type="match status" value="1"/>
</dbReference>
<evidence type="ECO:0000256" key="4">
    <source>
        <dbReference type="ARBA" id="ARBA00022723"/>
    </source>
</evidence>
<dbReference type="InterPro" id="IPR013840">
    <property type="entry name" value="DNAligase_N"/>
</dbReference>
<evidence type="ECO:0000256" key="11">
    <source>
        <dbReference type="HAMAP-Rule" id="MF_01588"/>
    </source>
</evidence>
<feature type="binding site" evidence="11">
    <location>
        <begin position="82"/>
        <end position="83"/>
    </location>
    <ligand>
        <name>NAD(+)</name>
        <dbReference type="ChEBI" id="CHEBI:57540"/>
    </ligand>
</feature>
<keyword evidence="4 11" id="KW-0479">Metal-binding</keyword>
<dbReference type="InterPro" id="IPR004149">
    <property type="entry name" value="Znf_DNAligase_C4"/>
</dbReference>
<evidence type="ECO:0000256" key="7">
    <source>
        <dbReference type="ARBA" id="ARBA00022842"/>
    </source>
</evidence>
<dbReference type="PROSITE" id="PS50172">
    <property type="entry name" value="BRCT"/>
    <property type="match status" value="1"/>
</dbReference>
<dbReference type="Gene3D" id="1.10.287.610">
    <property type="entry name" value="Helix hairpin bin"/>
    <property type="match status" value="1"/>
</dbReference>
<dbReference type="NCBIfam" id="NF005932">
    <property type="entry name" value="PRK07956.1"/>
    <property type="match status" value="1"/>
</dbReference>
<dbReference type="CDD" id="cd00114">
    <property type="entry name" value="LIGANc"/>
    <property type="match status" value="1"/>
</dbReference>
<dbReference type="Proteomes" id="UP000265926">
    <property type="component" value="Unassembled WGS sequence"/>
</dbReference>
<dbReference type="Pfam" id="PF00533">
    <property type="entry name" value="BRCT"/>
    <property type="match status" value="1"/>
</dbReference>
<dbReference type="PANTHER" id="PTHR23389:SF9">
    <property type="entry name" value="DNA LIGASE"/>
    <property type="match status" value="1"/>
</dbReference>
<dbReference type="GO" id="GO:0046872">
    <property type="term" value="F:metal ion binding"/>
    <property type="evidence" value="ECO:0007669"/>
    <property type="project" value="UniProtKB-KW"/>
</dbReference>
<feature type="binding site" evidence="11">
    <location>
        <position position="311"/>
    </location>
    <ligand>
        <name>NAD(+)</name>
        <dbReference type="ChEBI" id="CHEBI:57540"/>
    </ligand>
</feature>
<evidence type="ECO:0000256" key="2">
    <source>
        <dbReference type="ARBA" id="ARBA00022598"/>
    </source>
</evidence>
<keyword evidence="2 11" id="KW-0436">Ligase</keyword>
<dbReference type="InterPro" id="IPR004150">
    <property type="entry name" value="NAD_DNA_ligase_OB"/>
</dbReference>
<dbReference type="GO" id="GO:0006260">
    <property type="term" value="P:DNA replication"/>
    <property type="evidence" value="ECO:0007669"/>
    <property type="project" value="UniProtKB-KW"/>
</dbReference>
<feature type="binding site" evidence="11">
    <location>
        <position position="112"/>
    </location>
    <ligand>
        <name>NAD(+)</name>
        <dbReference type="ChEBI" id="CHEBI:57540"/>
    </ligand>
</feature>
<gene>
    <name evidence="11 13" type="primary">ligA</name>
    <name evidence="13" type="ORF">D1614_21190</name>
</gene>
<feature type="binding site" evidence="11">
    <location>
        <position position="427"/>
    </location>
    <ligand>
        <name>Zn(2+)</name>
        <dbReference type="ChEBI" id="CHEBI:29105"/>
    </ligand>
</feature>
<proteinExistence type="inferred from homology"/>
<feature type="domain" description="BRCT" evidence="12">
    <location>
        <begin position="755"/>
        <end position="837"/>
    </location>
</feature>
<sequence>MDQQQALQKIKELQTELEEHNYNYYVLAQPSISDYEFDMKLKELESLEKEHGIDDPNSPTKRVGSDLSSDFEQVEHKYSMLSLSNAYSEEEIRDFDTRVKKLIGTECEYVCELKYDGSSISLTYENGQLVRAVTRGDGVKGDDVTTNVRTIKSIPLKLRGTDYPESFEIRGEILMPFEVFNQLNAELEERGEALLANPRNTAAGTLKMKNSAVVASRKLDAYLYYLLGENLPEDGHYQNLQKAKEWGFKISEHMQLCPTLEDVFDFLRKWDTERFNLPVATDGVVIKVNSKRLQNNLGFTAKSPRWAIAYKFKAESVSTRILGITYQVGRTGAITPVAILEPVQIAGTTVRRASLHNSDIIESLNLHENDYVFVEKGGEIIPKITGVAQTNEFNTAFLFPKKCPECESLLIKKEDEAAHYCPNEDNCPPQIKGKIEHFVSRKALDIDGIGEETISLLYKKNLLNDVSDLYKIEENSSRIIGLETLNIPEDETSEEYIDALKIPLERIIYAFKDAPTLKLCKILATDFTSEDISNISIEAISDKLKTDNTTSRKIFNFFQNTPQLRSFLVNRPKNAKWTYPEAILTKIAGINPSDAEKISSYYKFYYFITKAGIKEIEEKGLINFMEASKLSAFFNNKKIDHEKLNHINKVSIQQKTFDNIIKGLENSKNVTFERVLYGLGIRYVGETVAKKLAKEFKTIDRLVKATIEEMVEVEDIGERIAESVKAYFQNEKHLLLIEKLKIAGLQFEVQEKESSSDQILNGLTFVVTGNFGSKVIRENLKLKIEELGGKVSSSISKNTDYLIAGEKAGPEKLKKAETLGVKVRNKDQFEEEFNINL</sequence>
<dbReference type="EMBL" id="QWGR01000019">
    <property type="protein sequence ID" value="RIJ45825.1"/>
    <property type="molecule type" value="Genomic_DNA"/>
</dbReference>
<comment type="similarity">
    <text evidence="11">Belongs to the NAD-dependent DNA ligase family. LigA subfamily.</text>
</comment>
<dbReference type="InterPro" id="IPR033136">
    <property type="entry name" value="DNA_ligase_CS"/>
</dbReference>
<dbReference type="InterPro" id="IPR003583">
    <property type="entry name" value="Hlx-hairpin-Hlx_DNA-bd_motif"/>
</dbReference>
<dbReference type="FunFam" id="1.10.150.20:FF:000006">
    <property type="entry name" value="DNA ligase"/>
    <property type="match status" value="1"/>
</dbReference>
<dbReference type="Pfam" id="PF01653">
    <property type="entry name" value="DNA_ligase_aden"/>
    <property type="match status" value="1"/>
</dbReference>
<accession>A0A399SUY9</accession>
<dbReference type="OrthoDB" id="9759736at2"/>
<dbReference type="InterPro" id="IPR010994">
    <property type="entry name" value="RuvA_2-like"/>
</dbReference>
<dbReference type="SUPFAM" id="SSF47781">
    <property type="entry name" value="RuvA domain 2-like"/>
    <property type="match status" value="2"/>
</dbReference>
<dbReference type="InterPro" id="IPR036420">
    <property type="entry name" value="BRCT_dom_sf"/>
</dbReference>
<dbReference type="SUPFAM" id="SSF52113">
    <property type="entry name" value="BRCT domain"/>
    <property type="match status" value="1"/>
</dbReference>
<dbReference type="Gene3D" id="3.40.50.10190">
    <property type="entry name" value="BRCT domain"/>
    <property type="match status" value="1"/>
</dbReference>
<keyword evidence="9 11" id="KW-0234">DNA repair</keyword>
<evidence type="ECO:0000256" key="5">
    <source>
        <dbReference type="ARBA" id="ARBA00022763"/>
    </source>
</evidence>
<keyword evidence="8 11" id="KW-0520">NAD</keyword>
<comment type="catalytic activity">
    <reaction evidence="10 11">
        <text>NAD(+) + (deoxyribonucleotide)n-3'-hydroxyl + 5'-phospho-(deoxyribonucleotide)m = (deoxyribonucleotide)n+m + AMP + beta-nicotinamide D-nucleotide.</text>
        <dbReference type="EC" id="6.5.1.2"/>
    </reaction>
</comment>
<dbReference type="SMART" id="SM00532">
    <property type="entry name" value="LIGANc"/>
    <property type="match status" value="1"/>
</dbReference>
<comment type="function">
    <text evidence="1 11">DNA ligase that catalyzes the formation of phosphodiester linkages between 5'-phosphoryl and 3'-hydroxyl groups in double-stranded DNA using NAD as a coenzyme and as the energy source for the reaction. It is essential for DNA replication and repair of damaged DNA.</text>
</comment>
<dbReference type="Gene3D" id="3.30.470.30">
    <property type="entry name" value="DNA ligase/mRNA capping enzyme"/>
    <property type="match status" value="1"/>
</dbReference>
<dbReference type="GO" id="GO:0006281">
    <property type="term" value="P:DNA repair"/>
    <property type="evidence" value="ECO:0007669"/>
    <property type="project" value="UniProtKB-KW"/>
</dbReference>
<dbReference type="Pfam" id="PF03119">
    <property type="entry name" value="DNA_ligase_ZBD"/>
    <property type="match status" value="1"/>
</dbReference>
<dbReference type="Gene3D" id="2.40.50.140">
    <property type="entry name" value="Nucleic acid-binding proteins"/>
    <property type="match status" value="1"/>
</dbReference>
<dbReference type="GO" id="GO:0005829">
    <property type="term" value="C:cytosol"/>
    <property type="evidence" value="ECO:0007669"/>
    <property type="project" value="TreeGrafter"/>
</dbReference>
<feature type="binding site" evidence="11">
    <location>
        <position position="421"/>
    </location>
    <ligand>
        <name>Zn(2+)</name>
        <dbReference type="ChEBI" id="CHEBI:29105"/>
    </ligand>
</feature>
<feature type="binding site" evidence="11">
    <location>
        <position position="403"/>
    </location>
    <ligand>
        <name>Zn(2+)</name>
        <dbReference type="ChEBI" id="CHEBI:29105"/>
    </ligand>
</feature>
<evidence type="ECO:0000313" key="14">
    <source>
        <dbReference type="Proteomes" id="UP000265926"/>
    </source>
</evidence>
<dbReference type="SMART" id="SM00292">
    <property type="entry name" value="BRCT"/>
    <property type="match status" value="1"/>
</dbReference>
<dbReference type="GO" id="GO:0003677">
    <property type="term" value="F:DNA binding"/>
    <property type="evidence" value="ECO:0007669"/>
    <property type="project" value="InterPro"/>
</dbReference>
<protein>
    <recommendedName>
        <fullName evidence="11">DNA ligase</fullName>
        <ecNumber evidence="11">6.5.1.2</ecNumber>
    </recommendedName>
    <alternativeName>
        <fullName evidence="11">Polydeoxyribonucleotide synthase [NAD(+)]</fullName>
    </alternativeName>
</protein>